<reference evidence="2 3" key="1">
    <citation type="submission" date="2023-11" db="EMBL/GenBank/DDBJ databases">
        <title>An acidophilic fungus is an integral part of prey digestion in a carnivorous sundew plant.</title>
        <authorList>
            <person name="Tsai I.J."/>
        </authorList>
    </citation>
    <scope>NUCLEOTIDE SEQUENCE [LARGE SCALE GENOMIC DNA]</scope>
    <source>
        <strain evidence="2">169a</strain>
    </source>
</reference>
<accession>A0AAQ3R7U4</accession>
<feature type="region of interest" description="Disordered" evidence="1">
    <location>
        <begin position="479"/>
        <end position="530"/>
    </location>
</feature>
<proteinExistence type="predicted"/>
<dbReference type="Proteomes" id="UP001303373">
    <property type="component" value="Chromosome 2"/>
</dbReference>
<feature type="region of interest" description="Disordered" evidence="1">
    <location>
        <begin position="573"/>
        <end position="642"/>
    </location>
</feature>
<protein>
    <submittedName>
        <fullName evidence="2">Uncharacterized protein</fullName>
    </submittedName>
</protein>
<evidence type="ECO:0000256" key="1">
    <source>
        <dbReference type="SAM" id="MobiDB-lite"/>
    </source>
</evidence>
<name>A0AAQ3R7U4_9PEZI</name>
<evidence type="ECO:0000313" key="3">
    <source>
        <dbReference type="Proteomes" id="UP001303373"/>
    </source>
</evidence>
<dbReference type="AlphaFoldDB" id="A0AAQ3R7U4"/>
<dbReference type="EMBL" id="CP138581">
    <property type="protein sequence ID" value="WPG98560.1"/>
    <property type="molecule type" value="Genomic_DNA"/>
</dbReference>
<keyword evidence="3" id="KW-1185">Reference proteome</keyword>
<gene>
    <name evidence="2" type="ORF">R9X50_00135200</name>
</gene>
<feature type="region of interest" description="Disordered" evidence="1">
    <location>
        <begin position="1"/>
        <end position="73"/>
    </location>
</feature>
<sequence length="642" mass="72699">MGLPIWRNPDETRISPSKTAAKPDPTATARSSIRRRPAVHGRRGARNRLPRDATQHLTPLLERSPQPSSGFNGFREAALDAVSGVPGIETLFEAVDRRPRPAPRASSPDEHTIGQFITLDEQRRALRRRWLELRVQRGFTPSDDEDERGTEPTRTSYEVEPRAELVVDRDGHMHIRQYHEPSARPESHDELGTRRYLLPTPPLDTSEEPPTLSRTGSYHPLRRSWLAESLPDGLGDRNRSPTPTDGWEIIRTTITPDETLPSAESSFTSAAASQSFNSNIESIITEMERDSSSRNSRHGSRNRVSTDTVSTIDLDEHCFDSDASDWDNWTCNAMAEDVYLYEMGTREGRARIVSQQQIRAREGNSFANDRDPERIDIGLRLIEEALLTPAGRARLGRIPRRPPMAVYIQMSSVRRRAQMQRNAPNVSDYAPPSPHPERYQDSTRAAVRRAAERVHEYIRRSETPLAQESESATIAVGTTTTTNLDTDAETSHEGPQPHPVGPMTSENTTTRSRNANANMQSTSDRHEWSPFIASGDDEADLAAMRRVVERLAQRPGEEIPDEWWSSIGLNLSRPRQNAPHSQRRSDHSNPPQERRERDRSEPETTRGTLQRERISSRRPDQDREMTPEQLLASRARWGDARL</sequence>
<feature type="compositionally biased region" description="Basic and acidic residues" evidence="1">
    <location>
        <begin position="583"/>
        <end position="626"/>
    </location>
</feature>
<feature type="region of interest" description="Disordered" evidence="1">
    <location>
        <begin position="421"/>
        <end position="443"/>
    </location>
</feature>
<evidence type="ECO:0000313" key="2">
    <source>
        <dbReference type="EMBL" id="WPG98560.1"/>
    </source>
</evidence>
<feature type="compositionally biased region" description="Low complexity" evidence="1">
    <location>
        <begin position="18"/>
        <end position="29"/>
    </location>
</feature>
<feature type="compositionally biased region" description="Basic residues" evidence="1">
    <location>
        <begin position="32"/>
        <end position="48"/>
    </location>
</feature>
<feature type="compositionally biased region" description="Low complexity" evidence="1">
    <location>
        <begin position="504"/>
        <end position="518"/>
    </location>
</feature>
<organism evidence="2 3">
    <name type="scientific">Acrodontium crateriforme</name>
    <dbReference type="NCBI Taxonomy" id="150365"/>
    <lineage>
        <taxon>Eukaryota</taxon>
        <taxon>Fungi</taxon>
        <taxon>Dikarya</taxon>
        <taxon>Ascomycota</taxon>
        <taxon>Pezizomycotina</taxon>
        <taxon>Dothideomycetes</taxon>
        <taxon>Dothideomycetidae</taxon>
        <taxon>Mycosphaerellales</taxon>
        <taxon>Teratosphaeriaceae</taxon>
        <taxon>Acrodontium</taxon>
    </lineage>
</organism>